<evidence type="ECO:0000313" key="1">
    <source>
        <dbReference type="EMBL" id="MPN62519.1"/>
    </source>
</evidence>
<reference evidence="1" key="1">
    <citation type="submission" date="2019-08" db="EMBL/GenBank/DDBJ databases">
        <authorList>
            <person name="Kucharzyk K."/>
            <person name="Murdoch R.W."/>
            <person name="Higgins S."/>
            <person name="Loffler F."/>
        </authorList>
    </citation>
    <scope>NUCLEOTIDE SEQUENCE</scope>
</reference>
<organism evidence="1">
    <name type="scientific">bioreactor metagenome</name>
    <dbReference type="NCBI Taxonomy" id="1076179"/>
    <lineage>
        <taxon>unclassified sequences</taxon>
        <taxon>metagenomes</taxon>
        <taxon>ecological metagenomes</taxon>
    </lineage>
</organism>
<proteinExistence type="predicted"/>
<gene>
    <name evidence="1" type="ORF">SDC9_210268</name>
</gene>
<name>A0A645JIJ9_9ZZZZ</name>
<dbReference type="AlphaFoldDB" id="A0A645JIJ9"/>
<sequence>MQNTHTLRSPDNQNTLINSRAQIQGVVTGKVRVGDAAKIPVVNRVLRIAVLTIAGGLHNQELVTPVEQRFHRCAALSGITLDIGV</sequence>
<protein>
    <submittedName>
        <fullName evidence="1">Uncharacterized protein</fullName>
    </submittedName>
</protein>
<accession>A0A645JIJ9</accession>
<comment type="caution">
    <text evidence="1">The sequence shown here is derived from an EMBL/GenBank/DDBJ whole genome shotgun (WGS) entry which is preliminary data.</text>
</comment>
<dbReference type="EMBL" id="VSSQ01140633">
    <property type="protein sequence ID" value="MPN62519.1"/>
    <property type="molecule type" value="Genomic_DNA"/>
</dbReference>